<dbReference type="ChiTaRS" id="ARHGEF16">
    <property type="organism name" value="human"/>
</dbReference>
<accession>L8EAP0</accession>
<dbReference type="AlphaFoldDB" id="L8EAP0"/>
<feature type="compositionally biased region" description="Basic residues" evidence="1">
    <location>
        <begin position="53"/>
        <end position="64"/>
    </location>
</feature>
<evidence type="ECO:0000256" key="1">
    <source>
        <dbReference type="SAM" id="MobiDB-lite"/>
    </source>
</evidence>
<evidence type="ECO:0000313" key="2">
    <source>
        <dbReference type="EMBL" id="CCQ43438.1"/>
    </source>
</evidence>
<dbReference type="EMBL" id="HF583941">
    <property type="protein sequence ID" value="CCQ43438.1"/>
    <property type="molecule type" value="Genomic_DNA"/>
</dbReference>
<protein>
    <submittedName>
        <fullName evidence="2">Alternative protein ARHGEF16</fullName>
    </submittedName>
</protein>
<reference evidence="2" key="1">
    <citation type="journal article" date="2013" name="PLoS ONE">
        <title>Direct detection of alternative open reading frames translation products in human significantly expands the proteome.</title>
        <authorList>
            <person name="Vanderperre B."/>
            <person name="Lucier J.-F."/>
            <person name="Motard J."/>
            <person name="Tremblay G."/>
            <person name="Vanderperre S."/>
            <person name="Wisztorski M."/>
            <person name="Salzet M."/>
            <person name="Boisvert F.-M."/>
            <person name="Roucou X."/>
        </authorList>
    </citation>
    <scope>NUCLEOTIDE SEQUENCE</scope>
</reference>
<feature type="compositionally biased region" description="Polar residues" evidence="1">
    <location>
        <begin position="33"/>
        <end position="50"/>
    </location>
</feature>
<dbReference type="OrthoDB" id="27593at2759"/>
<feature type="region of interest" description="Disordered" evidence="1">
    <location>
        <begin position="1"/>
        <end position="72"/>
    </location>
</feature>
<organism evidence="2">
    <name type="scientific">Homo sapiens</name>
    <name type="common">Human</name>
    <dbReference type="NCBI Taxonomy" id="9606"/>
    <lineage>
        <taxon>Eukaryota</taxon>
        <taxon>Metazoa</taxon>
        <taxon>Chordata</taxon>
        <taxon>Craniata</taxon>
        <taxon>Vertebrata</taxon>
        <taxon>Euteleostomi</taxon>
        <taxon>Mammalia</taxon>
        <taxon>Eutheria</taxon>
        <taxon>Euarchontoglires</taxon>
        <taxon>Primates</taxon>
        <taxon>Haplorrhini</taxon>
        <taxon>Catarrhini</taxon>
        <taxon>Hominidae</taxon>
        <taxon>Homo</taxon>
    </lineage>
</organism>
<proteinExistence type="predicted"/>
<gene>
    <name evidence="2" type="primary">ARHGEF16</name>
</gene>
<name>L8EAP0_HUMAN</name>
<sequence>MTTSSMSPPAPREPRRWTPPLWSRATGPPRSPGASSQRWWNWASWTSSPLRSGKGRRPCSRSSRRSSPTSTA</sequence>